<evidence type="ECO:0000256" key="10">
    <source>
        <dbReference type="ARBA" id="ARBA00022737"/>
    </source>
</evidence>
<keyword evidence="24" id="KW-1185">Reference proteome</keyword>
<dbReference type="InterPro" id="IPR013210">
    <property type="entry name" value="LRR_N_plant-typ"/>
</dbReference>
<dbReference type="Pfam" id="PF08263">
    <property type="entry name" value="LRRNT_2"/>
    <property type="match status" value="1"/>
</dbReference>
<keyword evidence="6" id="KW-0433">Leucine-rich repeat</keyword>
<keyword evidence="12 23" id="KW-0418">Kinase</keyword>
<dbReference type="Proteomes" id="UP000283530">
    <property type="component" value="Unassembled WGS sequence"/>
</dbReference>
<proteinExistence type="predicted"/>
<evidence type="ECO:0000256" key="11">
    <source>
        <dbReference type="ARBA" id="ARBA00022741"/>
    </source>
</evidence>
<dbReference type="FunFam" id="1.10.510.10:FF:000445">
    <property type="entry name" value="MDIS1-interacting receptor like kinase 2"/>
    <property type="match status" value="1"/>
</dbReference>
<evidence type="ECO:0000256" key="6">
    <source>
        <dbReference type="ARBA" id="ARBA00022614"/>
    </source>
</evidence>
<feature type="chain" id="PRO_5018658256" description="non-specific serine/threonine protein kinase" evidence="21">
    <location>
        <begin position="20"/>
        <end position="966"/>
    </location>
</feature>
<accession>A0A3S4Q1N8</accession>
<evidence type="ECO:0000313" key="23">
    <source>
        <dbReference type="EMBL" id="RWR97656.1"/>
    </source>
</evidence>
<evidence type="ECO:0000256" key="3">
    <source>
        <dbReference type="ARBA" id="ARBA00022475"/>
    </source>
</evidence>
<evidence type="ECO:0000256" key="9">
    <source>
        <dbReference type="ARBA" id="ARBA00022729"/>
    </source>
</evidence>
<dbReference type="FunFam" id="3.80.10.10:FF:000356">
    <property type="entry name" value="LRR receptor-like serine/threonine-protein kinase"/>
    <property type="match status" value="1"/>
</dbReference>
<comment type="catalytic activity">
    <reaction evidence="19">
        <text>L-seryl-[protein] + ATP = O-phospho-L-seryl-[protein] + ADP + H(+)</text>
        <dbReference type="Rhea" id="RHEA:17989"/>
        <dbReference type="Rhea" id="RHEA-COMP:9863"/>
        <dbReference type="Rhea" id="RHEA-COMP:11604"/>
        <dbReference type="ChEBI" id="CHEBI:15378"/>
        <dbReference type="ChEBI" id="CHEBI:29999"/>
        <dbReference type="ChEBI" id="CHEBI:30616"/>
        <dbReference type="ChEBI" id="CHEBI:83421"/>
        <dbReference type="ChEBI" id="CHEBI:456216"/>
        <dbReference type="EC" id="2.7.11.1"/>
    </reaction>
</comment>
<dbReference type="FunFam" id="3.30.200.20:FF:000309">
    <property type="entry name" value="Leucine-rich repeat receptor protein kinase MSP1"/>
    <property type="match status" value="1"/>
</dbReference>
<evidence type="ECO:0000256" key="14">
    <source>
        <dbReference type="ARBA" id="ARBA00022989"/>
    </source>
</evidence>
<dbReference type="GO" id="GO:0005886">
    <property type="term" value="C:plasma membrane"/>
    <property type="evidence" value="ECO:0007669"/>
    <property type="project" value="UniProtKB-SubCell"/>
</dbReference>
<reference evidence="23 24" key="1">
    <citation type="journal article" date="2019" name="Nat. Plants">
        <title>Stout camphor tree genome fills gaps in understanding of flowering plant genome evolution.</title>
        <authorList>
            <person name="Chaw S.M."/>
            <person name="Liu Y.C."/>
            <person name="Wu Y.W."/>
            <person name="Wang H.Y."/>
            <person name="Lin C.I."/>
            <person name="Wu C.S."/>
            <person name="Ke H.M."/>
            <person name="Chang L.Y."/>
            <person name="Hsu C.Y."/>
            <person name="Yang H.T."/>
            <person name="Sudianto E."/>
            <person name="Hsu M.H."/>
            <person name="Wu K.P."/>
            <person name="Wang L.N."/>
            <person name="Leebens-Mack J.H."/>
            <person name="Tsai I.J."/>
        </authorList>
    </citation>
    <scope>NUCLEOTIDE SEQUENCE [LARGE SCALE GENOMIC DNA]</scope>
    <source>
        <strain evidence="24">cv. Chaw 1501</strain>
        <tissue evidence="23">Young leaves</tissue>
    </source>
</reference>
<dbReference type="AlphaFoldDB" id="A0A3S4Q1N8"/>
<dbReference type="InterPro" id="IPR000719">
    <property type="entry name" value="Prot_kinase_dom"/>
</dbReference>
<dbReference type="PROSITE" id="PS00109">
    <property type="entry name" value="PROTEIN_KINASE_TYR"/>
    <property type="match status" value="1"/>
</dbReference>
<dbReference type="Gene3D" id="1.10.510.10">
    <property type="entry name" value="Transferase(Phosphotransferase) domain 1"/>
    <property type="match status" value="1"/>
</dbReference>
<dbReference type="InterPro" id="IPR055414">
    <property type="entry name" value="LRR_R13L4/SHOC2-like"/>
</dbReference>
<keyword evidence="11" id="KW-0547">Nucleotide-binding</keyword>
<comment type="caution">
    <text evidence="23">The sequence shown here is derived from an EMBL/GenBank/DDBJ whole genome shotgun (WGS) entry which is preliminary data.</text>
</comment>
<dbReference type="Gene3D" id="3.30.200.20">
    <property type="entry name" value="Phosphorylase Kinase, domain 1"/>
    <property type="match status" value="1"/>
</dbReference>
<dbReference type="FunFam" id="3.80.10.10:FF:000041">
    <property type="entry name" value="LRR receptor-like serine/threonine-protein kinase ERECTA"/>
    <property type="match status" value="1"/>
</dbReference>
<dbReference type="GO" id="GO:0004674">
    <property type="term" value="F:protein serine/threonine kinase activity"/>
    <property type="evidence" value="ECO:0007669"/>
    <property type="project" value="UniProtKB-KW"/>
</dbReference>
<feature type="domain" description="Protein kinase" evidence="22">
    <location>
        <begin position="717"/>
        <end position="966"/>
    </location>
</feature>
<keyword evidence="10" id="KW-0677">Repeat</keyword>
<evidence type="ECO:0000256" key="1">
    <source>
        <dbReference type="ARBA" id="ARBA00004251"/>
    </source>
</evidence>
<evidence type="ECO:0000256" key="20">
    <source>
        <dbReference type="SAM" id="Phobius"/>
    </source>
</evidence>
<feature type="transmembrane region" description="Helical" evidence="20">
    <location>
        <begin position="652"/>
        <end position="676"/>
    </location>
</feature>
<evidence type="ECO:0000256" key="19">
    <source>
        <dbReference type="ARBA" id="ARBA00048679"/>
    </source>
</evidence>
<keyword evidence="17" id="KW-0325">Glycoprotein</keyword>
<evidence type="ECO:0000256" key="17">
    <source>
        <dbReference type="ARBA" id="ARBA00023180"/>
    </source>
</evidence>
<comment type="subcellular location">
    <subcellularLocation>
        <location evidence="1">Cell membrane</location>
        <topology evidence="1">Single-pass type I membrane protein</topology>
    </subcellularLocation>
</comment>
<dbReference type="InterPro" id="IPR008266">
    <property type="entry name" value="Tyr_kinase_AS"/>
</dbReference>
<dbReference type="SUPFAM" id="SSF56112">
    <property type="entry name" value="Protein kinase-like (PK-like)"/>
    <property type="match status" value="1"/>
</dbReference>
<evidence type="ECO:0000259" key="22">
    <source>
        <dbReference type="PROSITE" id="PS50011"/>
    </source>
</evidence>
<keyword evidence="8 20" id="KW-0812">Transmembrane</keyword>
<name>A0A3S4Q1N8_9MAGN</name>
<evidence type="ECO:0000256" key="16">
    <source>
        <dbReference type="ARBA" id="ARBA00023170"/>
    </source>
</evidence>
<evidence type="ECO:0000256" key="4">
    <source>
        <dbReference type="ARBA" id="ARBA00022527"/>
    </source>
</evidence>
<keyword evidence="5" id="KW-0597">Phosphoprotein</keyword>
<dbReference type="FunFam" id="3.80.10.10:FF:000177">
    <property type="entry name" value="Leucine-rich repeat receptor-like serine/threonine-protein kinase At1g17230"/>
    <property type="match status" value="1"/>
</dbReference>
<dbReference type="Pfam" id="PF00560">
    <property type="entry name" value="LRR_1"/>
    <property type="match status" value="4"/>
</dbReference>
<organism evidence="23 24">
    <name type="scientific">Cinnamomum micranthum f. kanehirae</name>
    <dbReference type="NCBI Taxonomy" id="337451"/>
    <lineage>
        <taxon>Eukaryota</taxon>
        <taxon>Viridiplantae</taxon>
        <taxon>Streptophyta</taxon>
        <taxon>Embryophyta</taxon>
        <taxon>Tracheophyta</taxon>
        <taxon>Spermatophyta</taxon>
        <taxon>Magnoliopsida</taxon>
        <taxon>Magnoliidae</taxon>
        <taxon>Laurales</taxon>
        <taxon>Lauraceae</taxon>
        <taxon>Cinnamomum</taxon>
    </lineage>
</organism>
<dbReference type="GO" id="GO:0005524">
    <property type="term" value="F:ATP binding"/>
    <property type="evidence" value="ECO:0007669"/>
    <property type="project" value="UniProtKB-KW"/>
</dbReference>
<dbReference type="InterPro" id="IPR032675">
    <property type="entry name" value="LRR_dom_sf"/>
</dbReference>
<evidence type="ECO:0000256" key="18">
    <source>
        <dbReference type="ARBA" id="ARBA00047899"/>
    </source>
</evidence>
<dbReference type="InterPro" id="IPR011009">
    <property type="entry name" value="Kinase-like_dom_sf"/>
</dbReference>
<evidence type="ECO:0000313" key="24">
    <source>
        <dbReference type="Proteomes" id="UP000283530"/>
    </source>
</evidence>
<dbReference type="Pfam" id="PF13855">
    <property type="entry name" value="LRR_8"/>
    <property type="match status" value="1"/>
</dbReference>
<dbReference type="PRINTS" id="PR00019">
    <property type="entry name" value="LEURICHRPT"/>
</dbReference>
<dbReference type="SMART" id="SM00365">
    <property type="entry name" value="LRR_SD22"/>
    <property type="match status" value="7"/>
</dbReference>
<protein>
    <recommendedName>
        <fullName evidence="2">non-specific serine/threonine protein kinase</fullName>
        <ecNumber evidence="2">2.7.11.1</ecNumber>
    </recommendedName>
</protein>
<dbReference type="FunFam" id="3.80.10.10:FF:000400">
    <property type="entry name" value="Nuclear pore complex protein NUP107"/>
    <property type="match status" value="1"/>
</dbReference>
<dbReference type="Pfam" id="PF23598">
    <property type="entry name" value="LRR_14"/>
    <property type="match status" value="2"/>
</dbReference>
<evidence type="ECO:0000256" key="7">
    <source>
        <dbReference type="ARBA" id="ARBA00022679"/>
    </source>
</evidence>
<keyword evidence="9 21" id="KW-0732">Signal</keyword>
<dbReference type="Pfam" id="PF00069">
    <property type="entry name" value="Pkinase"/>
    <property type="match status" value="1"/>
</dbReference>
<gene>
    <name evidence="23" type="ORF">CKAN_02710300</name>
</gene>
<dbReference type="EC" id="2.7.11.1" evidence="2"/>
<keyword evidence="16 23" id="KW-0675">Receptor</keyword>
<feature type="signal peptide" evidence="21">
    <location>
        <begin position="1"/>
        <end position="19"/>
    </location>
</feature>
<dbReference type="Gene3D" id="3.80.10.10">
    <property type="entry name" value="Ribonuclease Inhibitor"/>
    <property type="match status" value="4"/>
</dbReference>
<sequence length="966" mass="105899">MATNTAFSLVSLLLSLVLGVIFSCKCNGDSSEAEALLKWKASLLRSEALRSWSLSTVNGSPCNWTGISCNGDKQVTKIDLLDYGLGGNLDHFSFSSFPNLGYLRLSGNELSGKFPPGIDLLTNLTFLEFYNNSFSGFIPPEIGKVKSLVYLSLDRNNFTGPIPPSLGNLSKLSEIYLSINPLSGSIPPQIGNLTSLTILKFYRNNLIGSIPRQIGNLRSLTHIDLNGNFLTGSIPASLGNVTGLVFLYLYNNQLSGSIPEEIGNLRSLTALQASTNNLTGHIPFTLGNLTELTTLHLFQNQIPGPLPPSIGNLRNLTRLVLFDNQLSGSLPEEMANLTSHLPQICQGGTLIKFTARDNHFSGPIPVSLRDCKSIERIWLQNNQLTGNISEGFGVYPSLSVIDLSYNRFYGELSSDWGDCRNLTTLKFAKNNITGRMPPHIGQLTQLSILDLSSNRLQGEIPSEVGKLSMLYNLSLNDNRLSGLVPQELGQLSNLELLDLSVNNLSGPIPEQIEQCTKLRSLKLNRNSLNGSIPFQAGNLVNLGTILDFSQNQLTGEIPTQLGKLSKLEDLNLSHNMLSGSIPQSFKELISLSSIDVSHNDLEGPLPKNKAFQQASVEAFAQNKDLCGDVKGLRHCNSSLVSPGNERKGHKTVVIIVVPLAVALFLICAFVIIFSLLHKKARNEETEVQESHNQDLFSVWNYDGNIVYEDIIEATEGFDEKFCVGEGGCGKVYKANLSSGQVVAVKKLHQVGEQIDERSFQNEIQALTEIRHRNIVKLYGFCSHPRCSFLVYEYMERGSLAGILKNGEGAAELDWIRRVNVVQSVAHALSYMHHDCNPLIVHRDLSCNNILLSMEFDACISDFGTARLLKPDSSNWSTLAGTFGYVAPELAYTMKVTEKCDVYSFGVIALEVIMGKHPGELLSSLSTSEAKGLLLKDIMDQRLPPPTDQEMKEVVLTVALAFACLLS</sequence>
<evidence type="ECO:0000256" key="5">
    <source>
        <dbReference type="ARBA" id="ARBA00022553"/>
    </source>
</evidence>
<keyword evidence="3" id="KW-1003">Cell membrane</keyword>
<dbReference type="PANTHER" id="PTHR48053">
    <property type="entry name" value="LEUCINE RICH REPEAT FAMILY PROTEIN, EXPRESSED"/>
    <property type="match status" value="1"/>
</dbReference>
<dbReference type="OrthoDB" id="676979at2759"/>
<dbReference type="SMART" id="SM00369">
    <property type="entry name" value="LRR_TYP"/>
    <property type="match status" value="11"/>
</dbReference>
<dbReference type="PROSITE" id="PS50011">
    <property type="entry name" value="PROTEIN_KINASE_DOM"/>
    <property type="match status" value="1"/>
</dbReference>
<dbReference type="PANTHER" id="PTHR48053:SF22">
    <property type="entry name" value="MDIS1-INTERACTING RECEPTOR LIKE KINASE 2-LIKE"/>
    <property type="match status" value="1"/>
</dbReference>
<evidence type="ECO:0000256" key="15">
    <source>
        <dbReference type="ARBA" id="ARBA00023136"/>
    </source>
</evidence>
<dbReference type="EMBL" id="QPKB01000014">
    <property type="protein sequence ID" value="RWR97656.1"/>
    <property type="molecule type" value="Genomic_DNA"/>
</dbReference>
<evidence type="ECO:0000256" key="8">
    <source>
        <dbReference type="ARBA" id="ARBA00022692"/>
    </source>
</evidence>
<comment type="catalytic activity">
    <reaction evidence="18">
        <text>L-threonyl-[protein] + ATP = O-phospho-L-threonyl-[protein] + ADP + H(+)</text>
        <dbReference type="Rhea" id="RHEA:46608"/>
        <dbReference type="Rhea" id="RHEA-COMP:11060"/>
        <dbReference type="Rhea" id="RHEA-COMP:11605"/>
        <dbReference type="ChEBI" id="CHEBI:15378"/>
        <dbReference type="ChEBI" id="CHEBI:30013"/>
        <dbReference type="ChEBI" id="CHEBI:30616"/>
        <dbReference type="ChEBI" id="CHEBI:61977"/>
        <dbReference type="ChEBI" id="CHEBI:456216"/>
        <dbReference type="EC" id="2.7.11.1"/>
    </reaction>
</comment>
<dbReference type="SUPFAM" id="SSF52058">
    <property type="entry name" value="L domain-like"/>
    <property type="match status" value="2"/>
</dbReference>
<evidence type="ECO:0000256" key="21">
    <source>
        <dbReference type="SAM" id="SignalP"/>
    </source>
</evidence>
<evidence type="ECO:0000256" key="13">
    <source>
        <dbReference type="ARBA" id="ARBA00022840"/>
    </source>
</evidence>
<dbReference type="InterPro" id="IPR051716">
    <property type="entry name" value="Plant_RL_S/T_kinase"/>
</dbReference>
<keyword evidence="13" id="KW-0067">ATP-binding</keyword>
<keyword evidence="14 20" id="KW-1133">Transmembrane helix</keyword>
<evidence type="ECO:0000256" key="12">
    <source>
        <dbReference type="ARBA" id="ARBA00022777"/>
    </source>
</evidence>
<evidence type="ECO:0000256" key="2">
    <source>
        <dbReference type="ARBA" id="ARBA00012513"/>
    </source>
</evidence>
<dbReference type="InterPro" id="IPR001611">
    <property type="entry name" value="Leu-rich_rpt"/>
</dbReference>
<dbReference type="InterPro" id="IPR003591">
    <property type="entry name" value="Leu-rich_rpt_typical-subtyp"/>
</dbReference>
<keyword evidence="4" id="KW-0723">Serine/threonine-protein kinase</keyword>
<keyword evidence="7" id="KW-0808">Transferase</keyword>
<keyword evidence="15 20" id="KW-0472">Membrane</keyword>